<sequence>YRNRVYPVEHVSEFIGARGRGTAGRYIRAGFLARCVEQDYWLVVPSKSFSSLCRA</sequence>
<dbReference type="EMBL" id="LXQA011331801">
    <property type="protein sequence ID" value="MCI93538.1"/>
    <property type="molecule type" value="Genomic_DNA"/>
</dbReference>
<reference evidence="1 2" key="1">
    <citation type="journal article" date="2018" name="Front. Plant Sci.">
        <title>Red Clover (Trifolium pratense) and Zigzag Clover (T. medium) - A Picture of Genomic Similarities and Differences.</title>
        <authorList>
            <person name="Dluhosova J."/>
            <person name="Istvanek J."/>
            <person name="Nedelnik J."/>
            <person name="Repkova J."/>
        </authorList>
    </citation>
    <scope>NUCLEOTIDE SEQUENCE [LARGE SCALE GENOMIC DNA]</scope>
    <source>
        <strain evidence="2">cv. 10/8</strain>
        <tissue evidence="1">Leaf</tissue>
    </source>
</reference>
<comment type="caution">
    <text evidence="1">The sequence shown here is derived from an EMBL/GenBank/DDBJ whole genome shotgun (WGS) entry which is preliminary data.</text>
</comment>
<organism evidence="1 2">
    <name type="scientific">Trifolium medium</name>
    <dbReference type="NCBI Taxonomy" id="97028"/>
    <lineage>
        <taxon>Eukaryota</taxon>
        <taxon>Viridiplantae</taxon>
        <taxon>Streptophyta</taxon>
        <taxon>Embryophyta</taxon>
        <taxon>Tracheophyta</taxon>
        <taxon>Spermatophyta</taxon>
        <taxon>Magnoliopsida</taxon>
        <taxon>eudicotyledons</taxon>
        <taxon>Gunneridae</taxon>
        <taxon>Pentapetalae</taxon>
        <taxon>rosids</taxon>
        <taxon>fabids</taxon>
        <taxon>Fabales</taxon>
        <taxon>Fabaceae</taxon>
        <taxon>Papilionoideae</taxon>
        <taxon>50 kb inversion clade</taxon>
        <taxon>NPAAA clade</taxon>
        <taxon>Hologalegina</taxon>
        <taxon>IRL clade</taxon>
        <taxon>Trifolieae</taxon>
        <taxon>Trifolium</taxon>
    </lineage>
</organism>
<dbReference type="Proteomes" id="UP000265520">
    <property type="component" value="Unassembled WGS sequence"/>
</dbReference>
<accession>A0A392VYT1</accession>
<feature type="non-terminal residue" evidence="1">
    <location>
        <position position="1"/>
    </location>
</feature>
<protein>
    <submittedName>
        <fullName evidence="1">Uncharacterized protein</fullName>
    </submittedName>
</protein>
<proteinExistence type="predicted"/>
<keyword evidence="2" id="KW-1185">Reference proteome</keyword>
<dbReference type="AlphaFoldDB" id="A0A392VYT1"/>
<name>A0A392VYT1_9FABA</name>
<evidence type="ECO:0000313" key="1">
    <source>
        <dbReference type="EMBL" id="MCI93538.1"/>
    </source>
</evidence>
<evidence type="ECO:0000313" key="2">
    <source>
        <dbReference type="Proteomes" id="UP000265520"/>
    </source>
</evidence>